<sequence length="119" mass="14017">MKTAKFPVIINNPFLNCNRICAYQQETVRNIVDYLKKDNHVLKVIIFGSSTTHFYQPSKSDLDLYIEVEDGYKISQKDFFKNVKVKNDCDFLTSYLVNKESDFYKKEILEKGVVVYVRK</sequence>
<protein>
    <submittedName>
        <fullName evidence="2">Nucleotidyltransferase domain-containing protein</fullName>
    </submittedName>
</protein>
<reference evidence="2" key="1">
    <citation type="submission" date="2020-10" db="EMBL/GenBank/DDBJ databases">
        <authorList>
            <person name="Gilroy R."/>
        </authorList>
    </citation>
    <scope>NUCLEOTIDE SEQUENCE</scope>
    <source>
        <strain evidence="2">11159</strain>
    </source>
</reference>
<dbReference type="Proteomes" id="UP000823613">
    <property type="component" value="Unassembled WGS sequence"/>
</dbReference>
<dbReference type="AlphaFoldDB" id="A0A9D9DHU5"/>
<dbReference type="Gene3D" id="3.30.460.10">
    <property type="entry name" value="Beta Polymerase, domain 2"/>
    <property type="match status" value="1"/>
</dbReference>
<name>A0A9D9DHU5_9BACL</name>
<gene>
    <name evidence="2" type="ORF">IAC58_05375</name>
</gene>
<dbReference type="Pfam" id="PF18765">
    <property type="entry name" value="Polbeta"/>
    <property type="match status" value="1"/>
</dbReference>
<accession>A0A9D9DHU5</accession>
<dbReference type="InterPro" id="IPR043519">
    <property type="entry name" value="NT_sf"/>
</dbReference>
<dbReference type="InterPro" id="IPR041633">
    <property type="entry name" value="Polbeta"/>
</dbReference>
<organism evidence="2 3">
    <name type="scientific">Candidatus Onthovivens merdipullorum</name>
    <dbReference type="NCBI Taxonomy" id="2840889"/>
    <lineage>
        <taxon>Bacteria</taxon>
        <taxon>Bacillati</taxon>
        <taxon>Bacillota</taxon>
        <taxon>Bacilli</taxon>
        <taxon>Bacillales</taxon>
        <taxon>Candidatus Onthovivens</taxon>
    </lineage>
</organism>
<comment type="caution">
    <text evidence="2">The sequence shown here is derived from an EMBL/GenBank/DDBJ whole genome shotgun (WGS) entry which is preliminary data.</text>
</comment>
<proteinExistence type="predicted"/>
<dbReference type="EMBL" id="JADIMY010000108">
    <property type="protein sequence ID" value="MBO8427952.1"/>
    <property type="molecule type" value="Genomic_DNA"/>
</dbReference>
<evidence type="ECO:0000313" key="2">
    <source>
        <dbReference type="EMBL" id="MBO8427952.1"/>
    </source>
</evidence>
<evidence type="ECO:0000259" key="1">
    <source>
        <dbReference type="Pfam" id="PF18765"/>
    </source>
</evidence>
<evidence type="ECO:0000313" key="3">
    <source>
        <dbReference type="Proteomes" id="UP000823613"/>
    </source>
</evidence>
<dbReference type="SUPFAM" id="SSF81301">
    <property type="entry name" value="Nucleotidyltransferase"/>
    <property type="match status" value="1"/>
</dbReference>
<reference evidence="2" key="2">
    <citation type="journal article" date="2021" name="PeerJ">
        <title>Extensive microbial diversity within the chicken gut microbiome revealed by metagenomics and culture.</title>
        <authorList>
            <person name="Gilroy R."/>
            <person name="Ravi A."/>
            <person name="Getino M."/>
            <person name="Pursley I."/>
            <person name="Horton D.L."/>
            <person name="Alikhan N.F."/>
            <person name="Baker D."/>
            <person name="Gharbi K."/>
            <person name="Hall N."/>
            <person name="Watson M."/>
            <person name="Adriaenssens E.M."/>
            <person name="Foster-Nyarko E."/>
            <person name="Jarju S."/>
            <person name="Secka A."/>
            <person name="Antonio M."/>
            <person name="Oren A."/>
            <person name="Chaudhuri R.R."/>
            <person name="La Ragione R."/>
            <person name="Hildebrand F."/>
            <person name="Pallen M.J."/>
        </authorList>
    </citation>
    <scope>NUCLEOTIDE SEQUENCE</scope>
    <source>
        <strain evidence="2">11159</strain>
    </source>
</reference>
<feature type="domain" description="Polymerase beta nucleotidyltransferase" evidence="1">
    <location>
        <begin position="30"/>
        <end position="118"/>
    </location>
</feature>